<evidence type="ECO:0000313" key="2">
    <source>
        <dbReference type="EMBL" id="CKT47600.1"/>
    </source>
</evidence>
<proteinExistence type="predicted"/>
<dbReference type="EMBL" id="CNFT01001628">
    <property type="protein sequence ID" value="CKT47600.1"/>
    <property type="molecule type" value="Genomic_DNA"/>
</dbReference>
<protein>
    <submittedName>
        <fullName evidence="2">Uncharacterized protein</fullName>
    </submittedName>
</protein>
<dbReference type="AlphaFoldDB" id="A0A655AJT7"/>
<feature type="region of interest" description="Disordered" evidence="1">
    <location>
        <begin position="1"/>
        <end position="38"/>
    </location>
</feature>
<accession>A0A655AJT7</accession>
<name>A0A655AJT7_MYCTX</name>
<gene>
    <name evidence="2" type="ORF">ERS027659_04463</name>
</gene>
<organism evidence="2 3">
    <name type="scientific">Mycobacterium tuberculosis</name>
    <dbReference type="NCBI Taxonomy" id="1773"/>
    <lineage>
        <taxon>Bacteria</taxon>
        <taxon>Bacillati</taxon>
        <taxon>Actinomycetota</taxon>
        <taxon>Actinomycetes</taxon>
        <taxon>Mycobacteriales</taxon>
        <taxon>Mycobacteriaceae</taxon>
        <taxon>Mycobacterium</taxon>
        <taxon>Mycobacterium tuberculosis complex</taxon>
    </lineage>
</organism>
<sequence length="208" mass="22428">MLAPGASRHPSHRGAVGDQRTEPVAAAAVEEGDGSRRRHREVTFLAAGGAKIQAGRHVDHQPGFQFPVGDHLPDMRVSGASGDRPVHPADIVTGLVEARLPWLRTRPRYQAEVIAVQDTVELLLDGQLEGAQRRRQLRVVDVPAQHRRRMHHRRRFGFGHRPLAAAAACITGGTEWPCCGTAFTCGSATVCSTRLMTISGEISSASAS</sequence>
<evidence type="ECO:0000256" key="1">
    <source>
        <dbReference type="SAM" id="MobiDB-lite"/>
    </source>
</evidence>
<dbReference type="Proteomes" id="UP000050164">
    <property type="component" value="Unassembled WGS sequence"/>
</dbReference>
<reference evidence="2 3" key="1">
    <citation type="submission" date="2015-03" db="EMBL/GenBank/DDBJ databases">
        <authorList>
            <consortium name="Pathogen Informatics"/>
        </authorList>
    </citation>
    <scope>NUCLEOTIDE SEQUENCE [LARGE SCALE GENOMIC DNA]</scope>
    <source>
        <strain evidence="2 3">Bir 185</strain>
    </source>
</reference>
<evidence type="ECO:0000313" key="3">
    <source>
        <dbReference type="Proteomes" id="UP000050164"/>
    </source>
</evidence>